<dbReference type="Gene3D" id="3.30.565.10">
    <property type="entry name" value="Histidine kinase-like ATPase, C-terminal domain"/>
    <property type="match status" value="1"/>
</dbReference>
<evidence type="ECO:0000256" key="2">
    <source>
        <dbReference type="ARBA" id="ARBA00012438"/>
    </source>
</evidence>
<dbReference type="CDD" id="cd16917">
    <property type="entry name" value="HATPase_UhpB-NarQ-NarX-like"/>
    <property type="match status" value="1"/>
</dbReference>
<feature type="domain" description="Histidine kinase" evidence="10">
    <location>
        <begin position="62"/>
        <end position="249"/>
    </location>
</feature>
<dbReference type="PANTHER" id="PTHR24421:SF10">
    <property type="entry name" value="NITRATE_NITRITE SENSOR PROTEIN NARQ"/>
    <property type="match status" value="1"/>
</dbReference>
<dbReference type="InterPro" id="IPR003594">
    <property type="entry name" value="HATPase_dom"/>
</dbReference>
<keyword evidence="3" id="KW-0597">Phosphoprotein</keyword>
<dbReference type="InterPro" id="IPR005467">
    <property type="entry name" value="His_kinase_dom"/>
</dbReference>
<accession>A0A4R0NI25</accession>
<dbReference type="GO" id="GO:0016020">
    <property type="term" value="C:membrane"/>
    <property type="evidence" value="ECO:0007669"/>
    <property type="project" value="InterPro"/>
</dbReference>
<evidence type="ECO:0000256" key="4">
    <source>
        <dbReference type="ARBA" id="ARBA00022679"/>
    </source>
</evidence>
<evidence type="ECO:0000259" key="10">
    <source>
        <dbReference type="PROSITE" id="PS50109"/>
    </source>
</evidence>
<dbReference type="InterPro" id="IPR050482">
    <property type="entry name" value="Sensor_HK_TwoCompSys"/>
</dbReference>
<evidence type="ECO:0000256" key="7">
    <source>
        <dbReference type="ARBA" id="ARBA00022840"/>
    </source>
</evidence>
<evidence type="ECO:0000256" key="8">
    <source>
        <dbReference type="ARBA" id="ARBA00023012"/>
    </source>
</evidence>
<dbReference type="OrthoDB" id="5401121at2"/>
<dbReference type="InterPro" id="IPR011712">
    <property type="entry name" value="Sig_transdc_His_kin_sub3_dim/P"/>
</dbReference>
<dbReference type="PANTHER" id="PTHR24421">
    <property type="entry name" value="NITRATE/NITRITE SENSOR PROTEIN NARX-RELATED"/>
    <property type="match status" value="1"/>
</dbReference>
<comment type="catalytic activity">
    <reaction evidence="1">
        <text>ATP + protein L-histidine = ADP + protein N-phospho-L-histidine.</text>
        <dbReference type="EC" id="2.7.13.3"/>
    </reaction>
</comment>
<keyword evidence="12" id="KW-1185">Reference proteome</keyword>
<dbReference type="InterPro" id="IPR036890">
    <property type="entry name" value="HATPase_C_sf"/>
</dbReference>
<dbReference type="SMART" id="SM00387">
    <property type="entry name" value="HATPase_c"/>
    <property type="match status" value="1"/>
</dbReference>
<keyword evidence="9" id="KW-0812">Transmembrane</keyword>
<dbReference type="GO" id="GO:0005524">
    <property type="term" value="F:ATP binding"/>
    <property type="evidence" value="ECO:0007669"/>
    <property type="project" value="UniProtKB-KW"/>
</dbReference>
<evidence type="ECO:0000256" key="6">
    <source>
        <dbReference type="ARBA" id="ARBA00022777"/>
    </source>
</evidence>
<keyword evidence="8" id="KW-0902">Two-component regulatory system</keyword>
<comment type="caution">
    <text evidence="11">The sequence shown here is derived from an EMBL/GenBank/DDBJ whole genome shotgun (WGS) entry which is preliminary data.</text>
</comment>
<proteinExistence type="predicted"/>
<evidence type="ECO:0000256" key="1">
    <source>
        <dbReference type="ARBA" id="ARBA00000085"/>
    </source>
</evidence>
<evidence type="ECO:0000256" key="3">
    <source>
        <dbReference type="ARBA" id="ARBA00022553"/>
    </source>
</evidence>
<dbReference type="EMBL" id="SJSL01000006">
    <property type="protein sequence ID" value="TCC99002.1"/>
    <property type="molecule type" value="Genomic_DNA"/>
</dbReference>
<name>A0A4R0NI25_9SPHI</name>
<feature type="transmembrane region" description="Helical" evidence="9">
    <location>
        <begin position="6"/>
        <end position="22"/>
    </location>
</feature>
<evidence type="ECO:0000256" key="5">
    <source>
        <dbReference type="ARBA" id="ARBA00022741"/>
    </source>
</evidence>
<dbReference type="Pfam" id="PF07730">
    <property type="entry name" value="HisKA_3"/>
    <property type="match status" value="1"/>
</dbReference>
<keyword evidence="7" id="KW-0067">ATP-binding</keyword>
<sequence length="249" mass="27868">MIIGTLVVVILVVFLFFFVIIYQRKMLTNQVAIQKLQKEKQRELLNAVFETQESERKRLSEDLHDSVGQVLSAIKLNLYRLNTLGAENNTMSPVIEDTRALAEECILEIRNIIQNVLPPLLTDFGLGEALADLCAKMQSATGIQVECKIDALPGRYEPIIEVTLYRIVQELFGNATKHAQASEIKVSLIRQEGGLEIYFKDNGIGFNKNEAKPGFGLKNMQSRMQLIKGELEITSEPGKGTAAFITLKI</sequence>
<keyword evidence="5" id="KW-0547">Nucleotide-binding</keyword>
<evidence type="ECO:0000313" key="11">
    <source>
        <dbReference type="EMBL" id="TCC99002.1"/>
    </source>
</evidence>
<dbReference type="GO" id="GO:0046983">
    <property type="term" value="F:protein dimerization activity"/>
    <property type="evidence" value="ECO:0007669"/>
    <property type="project" value="InterPro"/>
</dbReference>
<dbReference type="GO" id="GO:0000155">
    <property type="term" value="F:phosphorelay sensor kinase activity"/>
    <property type="evidence" value="ECO:0007669"/>
    <property type="project" value="InterPro"/>
</dbReference>
<gene>
    <name evidence="11" type="ORF">EZ437_17880</name>
</gene>
<dbReference type="Pfam" id="PF02518">
    <property type="entry name" value="HATPase_c"/>
    <property type="match status" value="1"/>
</dbReference>
<evidence type="ECO:0000256" key="9">
    <source>
        <dbReference type="SAM" id="Phobius"/>
    </source>
</evidence>
<dbReference type="RefSeq" id="WP_131597433.1">
    <property type="nucleotide sequence ID" value="NZ_SJSL01000006.1"/>
</dbReference>
<protein>
    <recommendedName>
        <fullName evidence="2">histidine kinase</fullName>
        <ecNumber evidence="2">2.7.13.3</ecNumber>
    </recommendedName>
</protein>
<keyword evidence="6 11" id="KW-0418">Kinase</keyword>
<dbReference type="SUPFAM" id="SSF55874">
    <property type="entry name" value="ATPase domain of HSP90 chaperone/DNA topoisomerase II/histidine kinase"/>
    <property type="match status" value="1"/>
</dbReference>
<dbReference type="PROSITE" id="PS50109">
    <property type="entry name" value="HIS_KIN"/>
    <property type="match status" value="1"/>
</dbReference>
<evidence type="ECO:0000313" key="12">
    <source>
        <dbReference type="Proteomes" id="UP000293347"/>
    </source>
</evidence>
<keyword evidence="9" id="KW-1133">Transmembrane helix</keyword>
<organism evidence="11 12">
    <name type="scientific">Pedobacter psychroterrae</name>
    <dbReference type="NCBI Taxonomy" id="2530453"/>
    <lineage>
        <taxon>Bacteria</taxon>
        <taxon>Pseudomonadati</taxon>
        <taxon>Bacteroidota</taxon>
        <taxon>Sphingobacteriia</taxon>
        <taxon>Sphingobacteriales</taxon>
        <taxon>Sphingobacteriaceae</taxon>
        <taxon>Pedobacter</taxon>
    </lineage>
</organism>
<dbReference type="EC" id="2.7.13.3" evidence="2"/>
<dbReference type="Gene3D" id="1.20.5.1930">
    <property type="match status" value="1"/>
</dbReference>
<reference evidence="11 12" key="1">
    <citation type="submission" date="2019-02" db="EMBL/GenBank/DDBJ databases">
        <title>Pedobacter sp. RP-1-14 sp. nov., isolated from Arctic soil.</title>
        <authorList>
            <person name="Dahal R.H."/>
        </authorList>
    </citation>
    <scope>NUCLEOTIDE SEQUENCE [LARGE SCALE GENOMIC DNA]</scope>
    <source>
        <strain evidence="11 12">RP-1-14</strain>
    </source>
</reference>
<dbReference type="Proteomes" id="UP000293347">
    <property type="component" value="Unassembled WGS sequence"/>
</dbReference>
<dbReference type="AlphaFoldDB" id="A0A4R0NI25"/>
<keyword evidence="9" id="KW-0472">Membrane</keyword>
<keyword evidence="4" id="KW-0808">Transferase</keyword>